<accession>A0A561TWN9</accession>
<protein>
    <submittedName>
        <fullName evidence="2">Uncharacterized protein</fullName>
    </submittedName>
</protein>
<sequence length="102" mass="11436">MLEPDDETVTDWYSARANRERPPGVRDALTLDPTTRRGGALFPDTPRLVVEWDGQSWQPVGVADTYADAYPMIVRRGEDFAPPQDDTPVALLRKGSGRHRKS</sequence>
<dbReference type="EMBL" id="VIWT01000002">
    <property type="protein sequence ID" value="TWF91537.1"/>
    <property type="molecule type" value="Genomic_DNA"/>
</dbReference>
<evidence type="ECO:0000313" key="2">
    <source>
        <dbReference type="EMBL" id="TWF91537.1"/>
    </source>
</evidence>
<feature type="region of interest" description="Disordered" evidence="1">
    <location>
        <begin position="1"/>
        <end position="42"/>
    </location>
</feature>
<dbReference type="InterPro" id="IPR045733">
    <property type="entry name" value="DUF6087"/>
</dbReference>
<feature type="region of interest" description="Disordered" evidence="1">
    <location>
        <begin position="78"/>
        <end position="102"/>
    </location>
</feature>
<dbReference type="Pfam" id="PF19565">
    <property type="entry name" value="DUF6087"/>
    <property type="match status" value="1"/>
</dbReference>
<dbReference type="OrthoDB" id="4249759at2"/>
<organism evidence="2 3">
    <name type="scientific">Kitasatospora viridis</name>
    <dbReference type="NCBI Taxonomy" id="281105"/>
    <lineage>
        <taxon>Bacteria</taxon>
        <taxon>Bacillati</taxon>
        <taxon>Actinomycetota</taxon>
        <taxon>Actinomycetes</taxon>
        <taxon>Kitasatosporales</taxon>
        <taxon>Streptomycetaceae</taxon>
        <taxon>Kitasatospora</taxon>
    </lineage>
</organism>
<dbReference type="AlphaFoldDB" id="A0A561TWN9"/>
<gene>
    <name evidence="2" type="ORF">FHX73_12652</name>
</gene>
<evidence type="ECO:0000256" key="1">
    <source>
        <dbReference type="SAM" id="MobiDB-lite"/>
    </source>
</evidence>
<proteinExistence type="predicted"/>
<evidence type="ECO:0000313" key="3">
    <source>
        <dbReference type="Proteomes" id="UP000317940"/>
    </source>
</evidence>
<comment type="caution">
    <text evidence="2">The sequence shown here is derived from an EMBL/GenBank/DDBJ whole genome shotgun (WGS) entry which is preliminary data.</text>
</comment>
<name>A0A561TWN9_9ACTN</name>
<dbReference type="Proteomes" id="UP000317940">
    <property type="component" value="Unassembled WGS sequence"/>
</dbReference>
<reference evidence="2 3" key="1">
    <citation type="submission" date="2019-06" db="EMBL/GenBank/DDBJ databases">
        <title>Sequencing the genomes of 1000 actinobacteria strains.</title>
        <authorList>
            <person name="Klenk H.-P."/>
        </authorList>
    </citation>
    <scope>NUCLEOTIDE SEQUENCE [LARGE SCALE GENOMIC DNA]</scope>
    <source>
        <strain evidence="2 3">DSM 44826</strain>
    </source>
</reference>
<dbReference type="RefSeq" id="WP_145909112.1">
    <property type="nucleotide sequence ID" value="NZ_BAAAMZ010000010.1"/>
</dbReference>
<keyword evidence="3" id="KW-1185">Reference proteome</keyword>